<name>A0AA39X7K1_9PEZI</name>
<comment type="caution">
    <text evidence="2">The sequence shown here is derived from an EMBL/GenBank/DDBJ whole genome shotgun (WGS) entry which is preliminary data.</text>
</comment>
<sequence length="190" mass="21419">MRSPWLNGPCATLGSHLAKRPDPVLFAGMVLVAPFADVELLTATYRVAGMIPILDPVAYFPRVLAFLNAFIKSKWPSKDKLADFVEHRENMTDDGQKYHVTIIHAQDDYDIPWSHSDQVFWHAVSATQPTGISYEELEEEKKQTRIRLKAARWSVDHETKGPNPKRCLIRAPQADRTSCHLNDRSGPGDG</sequence>
<organism evidence="2 3">
    <name type="scientific">Bombardia bombarda</name>
    <dbReference type="NCBI Taxonomy" id="252184"/>
    <lineage>
        <taxon>Eukaryota</taxon>
        <taxon>Fungi</taxon>
        <taxon>Dikarya</taxon>
        <taxon>Ascomycota</taxon>
        <taxon>Pezizomycotina</taxon>
        <taxon>Sordariomycetes</taxon>
        <taxon>Sordariomycetidae</taxon>
        <taxon>Sordariales</taxon>
        <taxon>Lasiosphaeriaceae</taxon>
        <taxon>Bombardia</taxon>
    </lineage>
</organism>
<dbReference type="AlphaFoldDB" id="A0AA39X7K1"/>
<evidence type="ECO:0000313" key="2">
    <source>
        <dbReference type="EMBL" id="KAK0628758.1"/>
    </source>
</evidence>
<accession>A0AA39X7K1</accession>
<proteinExistence type="predicted"/>
<dbReference type="Proteomes" id="UP001174934">
    <property type="component" value="Unassembled WGS sequence"/>
</dbReference>
<evidence type="ECO:0000313" key="3">
    <source>
        <dbReference type="Proteomes" id="UP001174934"/>
    </source>
</evidence>
<reference evidence="2" key="1">
    <citation type="submission" date="2023-06" db="EMBL/GenBank/DDBJ databases">
        <title>Genome-scale phylogeny and comparative genomics of the fungal order Sordariales.</title>
        <authorList>
            <consortium name="Lawrence Berkeley National Laboratory"/>
            <person name="Hensen N."/>
            <person name="Bonometti L."/>
            <person name="Westerberg I."/>
            <person name="Brannstrom I.O."/>
            <person name="Guillou S."/>
            <person name="Cros-Aarteil S."/>
            <person name="Calhoun S."/>
            <person name="Haridas S."/>
            <person name="Kuo A."/>
            <person name="Mondo S."/>
            <person name="Pangilinan J."/>
            <person name="Riley R."/>
            <person name="LaButti K."/>
            <person name="Andreopoulos B."/>
            <person name="Lipzen A."/>
            <person name="Chen C."/>
            <person name="Yanf M."/>
            <person name="Daum C."/>
            <person name="Ng V."/>
            <person name="Clum A."/>
            <person name="Steindorff A."/>
            <person name="Ohm R."/>
            <person name="Martin F."/>
            <person name="Silar P."/>
            <person name="Natvig D."/>
            <person name="Lalanne C."/>
            <person name="Gautier V."/>
            <person name="Ament-velasquez S.L."/>
            <person name="Kruys A."/>
            <person name="Hutchinson M.I."/>
            <person name="Powell A.J."/>
            <person name="Barry K."/>
            <person name="Miller A.N."/>
            <person name="Grigoriev I.V."/>
            <person name="Debuchy R."/>
            <person name="Gladieux P."/>
            <person name="Thoren M.H."/>
            <person name="Johannesson H."/>
        </authorList>
    </citation>
    <scope>NUCLEOTIDE SEQUENCE</scope>
    <source>
        <strain evidence="2">SMH3391-2</strain>
    </source>
</reference>
<gene>
    <name evidence="2" type="ORF">B0T17DRAFT_523635</name>
</gene>
<protein>
    <submittedName>
        <fullName evidence="2">Uncharacterized protein</fullName>
    </submittedName>
</protein>
<keyword evidence="3" id="KW-1185">Reference proteome</keyword>
<feature type="region of interest" description="Disordered" evidence="1">
    <location>
        <begin position="155"/>
        <end position="190"/>
    </location>
</feature>
<dbReference type="EMBL" id="JAULSR010000002">
    <property type="protein sequence ID" value="KAK0628758.1"/>
    <property type="molecule type" value="Genomic_DNA"/>
</dbReference>
<dbReference type="InterPro" id="IPR029058">
    <property type="entry name" value="AB_hydrolase_fold"/>
</dbReference>
<dbReference type="SUPFAM" id="SSF53474">
    <property type="entry name" value="alpha/beta-Hydrolases"/>
    <property type="match status" value="1"/>
</dbReference>
<evidence type="ECO:0000256" key="1">
    <source>
        <dbReference type="SAM" id="MobiDB-lite"/>
    </source>
</evidence>